<reference evidence="2" key="1">
    <citation type="submission" date="2020-10" db="EMBL/GenBank/DDBJ databases">
        <authorList>
            <person name="Castelo-Branco R."/>
            <person name="Eusebio N."/>
            <person name="Adriana R."/>
            <person name="Vieira A."/>
            <person name="Brugerolle De Fraissinette N."/>
            <person name="Rezende De Castro R."/>
            <person name="Schneider M.P."/>
            <person name="Vasconcelos V."/>
            <person name="Leao P.N."/>
        </authorList>
    </citation>
    <scope>NUCLEOTIDE SEQUENCE</scope>
    <source>
        <strain evidence="2">LEGE 11480</strain>
    </source>
</reference>
<dbReference type="InterPro" id="IPR019657">
    <property type="entry name" value="ComFB"/>
</dbReference>
<name>A0A928Z3R3_9CYAN</name>
<sequence>MNCTTIRPQMAQTYVNAMSILVEAAVNDRIVQCSAREQAYLNRQEIIAYTLNQLPGLHATSEQGLEYQLEQGRQRYHGQIQVALQRAFAAVLRDPILSYTPLSDPSPQAVLDTIHQMFQTDQIDWPMVPHILAGLLRQESPSQALAKAKVLAQKDADKQAQDAAQEDALTVFFQFSETLNPLSADENHLVPSHPAGDPIATSVTNDRLCAH</sequence>
<dbReference type="EMBL" id="JADEXQ010000018">
    <property type="protein sequence ID" value="MBE9029555.1"/>
    <property type="molecule type" value="Genomic_DNA"/>
</dbReference>
<evidence type="ECO:0000256" key="1">
    <source>
        <dbReference type="SAM" id="MobiDB-lite"/>
    </source>
</evidence>
<organism evidence="2 3">
    <name type="scientific">Romeriopsis navalis LEGE 11480</name>
    <dbReference type="NCBI Taxonomy" id="2777977"/>
    <lineage>
        <taxon>Bacteria</taxon>
        <taxon>Bacillati</taxon>
        <taxon>Cyanobacteriota</taxon>
        <taxon>Cyanophyceae</taxon>
        <taxon>Leptolyngbyales</taxon>
        <taxon>Leptolyngbyaceae</taxon>
        <taxon>Romeriopsis</taxon>
        <taxon>Romeriopsis navalis</taxon>
    </lineage>
</organism>
<dbReference type="AlphaFoldDB" id="A0A928Z3R3"/>
<evidence type="ECO:0000313" key="3">
    <source>
        <dbReference type="Proteomes" id="UP000625316"/>
    </source>
</evidence>
<proteinExistence type="predicted"/>
<gene>
    <name evidence="2" type="ORF">IQ266_07245</name>
</gene>
<accession>A0A928Z3R3</accession>
<comment type="caution">
    <text evidence="2">The sequence shown here is derived from an EMBL/GenBank/DDBJ whole genome shotgun (WGS) entry which is preliminary data.</text>
</comment>
<dbReference type="Proteomes" id="UP000625316">
    <property type="component" value="Unassembled WGS sequence"/>
</dbReference>
<protein>
    <submittedName>
        <fullName evidence="2">Late competence development ComFB family protein</fullName>
    </submittedName>
</protein>
<dbReference type="RefSeq" id="WP_264324372.1">
    <property type="nucleotide sequence ID" value="NZ_JADEXQ010000018.1"/>
</dbReference>
<feature type="region of interest" description="Disordered" evidence="1">
    <location>
        <begin position="185"/>
        <end position="211"/>
    </location>
</feature>
<evidence type="ECO:0000313" key="2">
    <source>
        <dbReference type="EMBL" id="MBE9029555.1"/>
    </source>
</evidence>
<dbReference type="Pfam" id="PF10719">
    <property type="entry name" value="ComFB"/>
    <property type="match status" value="1"/>
</dbReference>
<keyword evidence="3" id="KW-1185">Reference proteome</keyword>